<feature type="transmembrane region" description="Helical" evidence="1">
    <location>
        <begin position="330"/>
        <end position="351"/>
    </location>
</feature>
<keyword evidence="1" id="KW-1133">Transmembrane helix</keyword>
<dbReference type="RefSeq" id="WP_055073383.1">
    <property type="nucleotide sequence ID" value="NZ_CYXY01000022.1"/>
</dbReference>
<evidence type="ECO:0000313" key="2">
    <source>
        <dbReference type="EMBL" id="CUN14408.1"/>
    </source>
</evidence>
<name>A0A173ULH0_ANAHA</name>
<feature type="transmembrane region" description="Helical" evidence="1">
    <location>
        <begin position="7"/>
        <end position="23"/>
    </location>
</feature>
<reference evidence="2 3" key="1">
    <citation type="submission" date="2015-09" db="EMBL/GenBank/DDBJ databases">
        <authorList>
            <consortium name="Pathogen Informatics"/>
        </authorList>
    </citation>
    <scope>NUCLEOTIDE SEQUENCE [LARGE SCALE GENOMIC DNA]</scope>
    <source>
        <strain evidence="2 3">2789STDY5834959</strain>
    </source>
</reference>
<evidence type="ECO:0000256" key="1">
    <source>
        <dbReference type="SAM" id="Phobius"/>
    </source>
</evidence>
<keyword evidence="1" id="KW-0812">Transmembrane</keyword>
<keyword evidence="1" id="KW-0472">Membrane</keyword>
<evidence type="ECO:0000313" key="3">
    <source>
        <dbReference type="Proteomes" id="UP000095553"/>
    </source>
</evidence>
<gene>
    <name evidence="2" type="ORF">ERS852571_02799</name>
</gene>
<organism evidence="2 3">
    <name type="scientific">Anaerostipes hadrus</name>
    <dbReference type="NCBI Taxonomy" id="649756"/>
    <lineage>
        <taxon>Bacteria</taxon>
        <taxon>Bacillati</taxon>
        <taxon>Bacillota</taxon>
        <taxon>Clostridia</taxon>
        <taxon>Lachnospirales</taxon>
        <taxon>Lachnospiraceae</taxon>
        <taxon>Anaerostipes</taxon>
    </lineage>
</organism>
<feature type="transmembrane region" description="Helical" evidence="1">
    <location>
        <begin position="117"/>
        <end position="140"/>
    </location>
</feature>
<feature type="transmembrane region" description="Helical" evidence="1">
    <location>
        <begin position="223"/>
        <end position="245"/>
    </location>
</feature>
<proteinExistence type="predicted"/>
<feature type="transmembrane region" description="Helical" evidence="1">
    <location>
        <begin position="266"/>
        <end position="284"/>
    </location>
</feature>
<dbReference type="AlphaFoldDB" id="A0A173ULH0"/>
<dbReference type="EMBL" id="CYXY01000022">
    <property type="protein sequence ID" value="CUN14408.1"/>
    <property type="molecule type" value="Genomic_DNA"/>
</dbReference>
<dbReference type="Proteomes" id="UP000095553">
    <property type="component" value="Unassembled WGS sequence"/>
</dbReference>
<sequence>MKFFRKYALVLPPAALLYGIFVWNMKYPGDGQLQVMMDDLVNGWLLITVLFAALSAGIVYQLQQNKKQQYIYSLPWTKKDIYQKSLTKLHISLLFAEIIYGIFFAMKIATIPNAESITNVIICTLWNAVMCFAFCALIQISLIVTAYIWQGLVIAVATFYVILPMILQNLAFLLQLLFKVRSSRFAILEWVIYGRFGRTFLYPLNYQLDANILDSNPIWKAQYVNSAIICIAVLFAAGVFGIWFAKRQFIKQEQAQNRMLTRLSGMQNKVITTIVITILCFNALSNYEIYIHIFKYDKTLRTRIYGLIAWGKEFMCLSDSYKLIIQKLNVVHWFIYLVVILVITYFAVSIIQTIRRKCYERAC</sequence>
<protein>
    <submittedName>
        <fullName evidence="2">Uncharacterized protein</fullName>
    </submittedName>
</protein>
<feature type="transmembrane region" description="Helical" evidence="1">
    <location>
        <begin position="43"/>
        <end position="62"/>
    </location>
</feature>
<accession>A0A173ULH0</accession>
<feature type="transmembrane region" description="Helical" evidence="1">
    <location>
        <begin position="152"/>
        <end position="178"/>
    </location>
</feature>
<feature type="transmembrane region" description="Helical" evidence="1">
    <location>
        <begin position="89"/>
        <end position="111"/>
    </location>
</feature>